<sequence>MLSKSHEIVVICILISGQLISQAALTQGLSTITSVEEKYEIDNPGELSWTIVAFSLSQCTFGIITGKLGDMFGHKKLFVFGYFILCFWSLITCISYFASSSFFFISRGFQGFGSSFLLPNGLAIVGRHYENCLTKTIIYASFAAAIPIGSVLGSVIGALFTTTEEWFWIYFIMFSLGGILTILSFVFLPTDKFEKDSSNSTFDYLGVVSFVVAIFTLNISFNLAAMDGWQKPYCYILLIVGVFSLASL</sequence>
<evidence type="ECO:0000313" key="9">
    <source>
        <dbReference type="Proteomes" id="UP000094112"/>
    </source>
</evidence>
<dbReference type="Gene3D" id="1.20.1720.10">
    <property type="entry name" value="Multidrug resistance protein D"/>
    <property type="match status" value="1"/>
</dbReference>
<keyword evidence="9" id="KW-1185">Reference proteome</keyword>
<gene>
    <name evidence="8" type="ORF">WICANDRAFT_93249</name>
</gene>
<feature type="transmembrane region" description="Helical" evidence="5">
    <location>
        <begin position="77"/>
        <end position="98"/>
    </location>
</feature>
<dbReference type="InterPro" id="IPR036259">
    <property type="entry name" value="MFS_trans_sf"/>
</dbReference>
<keyword evidence="2 5" id="KW-0812">Transmembrane</keyword>
<organism evidence="8 9">
    <name type="scientific">Wickerhamomyces anomalus (strain ATCC 58044 / CBS 1984 / NCYC 433 / NRRL Y-366-8)</name>
    <name type="common">Yeast</name>
    <name type="synonym">Hansenula anomala</name>
    <dbReference type="NCBI Taxonomy" id="683960"/>
    <lineage>
        <taxon>Eukaryota</taxon>
        <taxon>Fungi</taxon>
        <taxon>Dikarya</taxon>
        <taxon>Ascomycota</taxon>
        <taxon>Saccharomycotina</taxon>
        <taxon>Saccharomycetes</taxon>
        <taxon>Phaffomycetales</taxon>
        <taxon>Wickerhamomycetaceae</taxon>
        <taxon>Wickerhamomyces</taxon>
    </lineage>
</organism>
<evidence type="ECO:0000256" key="3">
    <source>
        <dbReference type="ARBA" id="ARBA00022989"/>
    </source>
</evidence>
<dbReference type="PANTHER" id="PTHR42718">
    <property type="entry name" value="MAJOR FACILITATOR SUPERFAMILY MULTIDRUG TRANSPORTER MFSC"/>
    <property type="match status" value="1"/>
</dbReference>
<dbReference type="EMBL" id="KV454211">
    <property type="protein sequence ID" value="ODQ58722.1"/>
    <property type="molecule type" value="Genomic_DNA"/>
</dbReference>
<evidence type="ECO:0000256" key="5">
    <source>
        <dbReference type="SAM" id="Phobius"/>
    </source>
</evidence>
<feature type="chain" id="PRO_5009133609" description="Major facilitator superfamily (MFS) profile domain-containing protein" evidence="6">
    <location>
        <begin position="24"/>
        <end position="248"/>
    </location>
</feature>
<evidence type="ECO:0000256" key="4">
    <source>
        <dbReference type="ARBA" id="ARBA00023136"/>
    </source>
</evidence>
<dbReference type="InterPro" id="IPR020846">
    <property type="entry name" value="MFS_dom"/>
</dbReference>
<dbReference type="SUPFAM" id="SSF103473">
    <property type="entry name" value="MFS general substrate transporter"/>
    <property type="match status" value="1"/>
</dbReference>
<dbReference type="Proteomes" id="UP000094112">
    <property type="component" value="Unassembled WGS sequence"/>
</dbReference>
<feature type="transmembrane region" description="Helical" evidence="5">
    <location>
        <begin position="137"/>
        <end position="160"/>
    </location>
</feature>
<accession>A0A1E3P1C9</accession>
<name>A0A1E3P1C9_WICAA</name>
<comment type="subcellular location">
    <subcellularLocation>
        <location evidence="1">Membrane</location>
        <topology evidence="1">Multi-pass membrane protein</topology>
    </subcellularLocation>
</comment>
<feature type="transmembrane region" description="Helical" evidence="5">
    <location>
        <begin position="202"/>
        <end position="223"/>
    </location>
</feature>
<proteinExistence type="predicted"/>
<dbReference type="GO" id="GO:0022857">
    <property type="term" value="F:transmembrane transporter activity"/>
    <property type="evidence" value="ECO:0007669"/>
    <property type="project" value="InterPro"/>
</dbReference>
<dbReference type="AlphaFoldDB" id="A0A1E3P1C9"/>
<evidence type="ECO:0000313" key="8">
    <source>
        <dbReference type="EMBL" id="ODQ58722.1"/>
    </source>
</evidence>
<feature type="signal peptide" evidence="6">
    <location>
        <begin position="1"/>
        <end position="23"/>
    </location>
</feature>
<reference evidence="8 9" key="1">
    <citation type="journal article" date="2016" name="Proc. Natl. Acad. Sci. U.S.A.">
        <title>Comparative genomics of biotechnologically important yeasts.</title>
        <authorList>
            <person name="Riley R."/>
            <person name="Haridas S."/>
            <person name="Wolfe K.H."/>
            <person name="Lopes M.R."/>
            <person name="Hittinger C.T."/>
            <person name="Goeker M."/>
            <person name="Salamov A.A."/>
            <person name="Wisecaver J.H."/>
            <person name="Long T.M."/>
            <person name="Calvey C.H."/>
            <person name="Aerts A.L."/>
            <person name="Barry K.W."/>
            <person name="Choi C."/>
            <person name="Clum A."/>
            <person name="Coughlan A.Y."/>
            <person name="Deshpande S."/>
            <person name="Douglass A.P."/>
            <person name="Hanson S.J."/>
            <person name="Klenk H.-P."/>
            <person name="LaButti K.M."/>
            <person name="Lapidus A."/>
            <person name="Lindquist E.A."/>
            <person name="Lipzen A.M."/>
            <person name="Meier-Kolthoff J.P."/>
            <person name="Ohm R.A."/>
            <person name="Otillar R.P."/>
            <person name="Pangilinan J.L."/>
            <person name="Peng Y."/>
            <person name="Rokas A."/>
            <person name="Rosa C.A."/>
            <person name="Scheuner C."/>
            <person name="Sibirny A.A."/>
            <person name="Slot J.C."/>
            <person name="Stielow J.B."/>
            <person name="Sun H."/>
            <person name="Kurtzman C.P."/>
            <person name="Blackwell M."/>
            <person name="Grigoriev I.V."/>
            <person name="Jeffries T.W."/>
        </authorList>
    </citation>
    <scope>NUCLEOTIDE SEQUENCE [LARGE SCALE GENOMIC DNA]</scope>
    <source>
        <strain evidence="9">ATCC 58044 / CBS 1984 / NCYC 433 / NRRL Y-366-8</strain>
    </source>
</reference>
<dbReference type="PROSITE" id="PS50850">
    <property type="entry name" value="MFS"/>
    <property type="match status" value="1"/>
</dbReference>
<keyword evidence="3 5" id="KW-1133">Transmembrane helix</keyword>
<feature type="transmembrane region" description="Helical" evidence="5">
    <location>
        <begin position="166"/>
        <end position="190"/>
    </location>
</feature>
<dbReference type="InterPro" id="IPR011701">
    <property type="entry name" value="MFS"/>
</dbReference>
<dbReference type="GO" id="GO:0016020">
    <property type="term" value="C:membrane"/>
    <property type="evidence" value="ECO:0007669"/>
    <property type="project" value="UniProtKB-SubCell"/>
</dbReference>
<evidence type="ECO:0000256" key="1">
    <source>
        <dbReference type="ARBA" id="ARBA00004141"/>
    </source>
</evidence>
<keyword evidence="4 5" id="KW-0472">Membrane</keyword>
<evidence type="ECO:0000259" key="7">
    <source>
        <dbReference type="PROSITE" id="PS50850"/>
    </source>
</evidence>
<dbReference type="OrthoDB" id="2130629at2759"/>
<feature type="domain" description="Major facilitator superfamily (MFS) profile" evidence="7">
    <location>
        <begin position="1"/>
        <end position="248"/>
    </location>
</feature>
<dbReference type="GeneID" id="30203656"/>
<dbReference type="RefSeq" id="XP_019037929.1">
    <property type="nucleotide sequence ID" value="XM_019186410.1"/>
</dbReference>
<dbReference type="Pfam" id="PF07690">
    <property type="entry name" value="MFS_1"/>
    <property type="match status" value="1"/>
</dbReference>
<evidence type="ECO:0000256" key="2">
    <source>
        <dbReference type="ARBA" id="ARBA00022692"/>
    </source>
</evidence>
<keyword evidence="6" id="KW-0732">Signal</keyword>
<evidence type="ECO:0000256" key="6">
    <source>
        <dbReference type="SAM" id="SignalP"/>
    </source>
</evidence>
<dbReference type="STRING" id="683960.A0A1E3P1C9"/>
<feature type="non-terminal residue" evidence="8">
    <location>
        <position position="248"/>
    </location>
</feature>
<dbReference type="PANTHER" id="PTHR42718:SF1">
    <property type="entry name" value="LOW AFFINITY AMMONIUM TRANSPORTER"/>
    <property type="match status" value="1"/>
</dbReference>
<protein>
    <recommendedName>
        <fullName evidence="7">Major facilitator superfamily (MFS) profile domain-containing protein</fullName>
    </recommendedName>
</protein>